<protein>
    <submittedName>
        <fullName evidence="4">Dihydroxyacetone kinase</fullName>
    </submittedName>
</protein>
<dbReference type="AlphaFoldDB" id="A0A358HRW2"/>
<organism evidence="4 5">
    <name type="scientific">Thalassospira lucentensis</name>
    <dbReference type="NCBI Taxonomy" id="168935"/>
    <lineage>
        <taxon>Bacteria</taxon>
        <taxon>Pseudomonadati</taxon>
        <taxon>Pseudomonadota</taxon>
        <taxon>Alphaproteobacteria</taxon>
        <taxon>Rhodospirillales</taxon>
        <taxon>Thalassospiraceae</taxon>
        <taxon>Thalassospira</taxon>
    </lineage>
</organism>
<dbReference type="GO" id="GO:0019563">
    <property type="term" value="P:glycerol catabolic process"/>
    <property type="evidence" value="ECO:0007669"/>
    <property type="project" value="TreeGrafter"/>
</dbReference>
<evidence type="ECO:0000259" key="3">
    <source>
        <dbReference type="PROSITE" id="PS51480"/>
    </source>
</evidence>
<dbReference type="RefSeq" id="WP_276652768.1">
    <property type="nucleotide sequence ID" value="NZ_DOOG01000069.1"/>
</dbReference>
<dbReference type="GO" id="GO:0004371">
    <property type="term" value="F:glycerone kinase activity"/>
    <property type="evidence" value="ECO:0007669"/>
    <property type="project" value="InterPro"/>
</dbReference>
<dbReference type="Proteomes" id="UP000264753">
    <property type="component" value="Unassembled WGS sequence"/>
</dbReference>
<dbReference type="PROSITE" id="PS51480">
    <property type="entry name" value="DHAL"/>
    <property type="match status" value="1"/>
</dbReference>
<keyword evidence="2 4" id="KW-0418">Kinase</keyword>
<dbReference type="PANTHER" id="PTHR28629">
    <property type="entry name" value="TRIOKINASE/FMN CYCLASE"/>
    <property type="match status" value="1"/>
</dbReference>
<dbReference type="InterPro" id="IPR004007">
    <property type="entry name" value="DhaL_dom"/>
</dbReference>
<dbReference type="InterPro" id="IPR036117">
    <property type="entry name" value="DhaL_dom_sf"/>
</dbReference>
<evidence type="ECO:0000313" key="5">
    <source>
        <dbReference type="Proteomes" id="UP000264753"/>
    </source>
</evidence>
<dbReference type="Pfam" id="PF02734">
    <property type="entry name" value="Dak2"/>
    <property type="match status" value="1"/>
</dbReference>
<reference evidence="4 5" key="1">
    <citation type="journal article" date="2018" name="Nat. Biotechnol.">
        <title>A standardized bacterial taxonomy based on genome phylogeny substantially revises the tree of life.</title>
        <authorList>
            <person name="Parks D.H."/>
            <person name="Chuvochina M."/>
            <person name="Waite D.W."/>
            <person name="Rinke C."/>
            <person name="Skarshewski A."/>
            <person name="Chaumeil P.A."/>
            <person name="Hugenholtz P."/>
        </authorList>
    </citation>
    <scope>NUCLEOTIDE SEQUENCE [LARGE SCALE GENOMIC DNA]</scope>
    <source>
        <strain evidence="4">UBA8707</strain>
    </source>
</reference>
<feature type="domain" description="DhaL" evidence="3">
    <location>
        <begin position="1"/>
        <end position="136"/>
    </location>
</feature>
<dbReference type="SUPFAM" id="SSF101473">
    <property type="entry name" value="DhaL-like"/>
    <property type="match status" value="1"/>
</dbReference>
<evidence type="ECO:0000256" key="1">
    <source>
        <dbReference type="ARBA" id="ARBA00022679"/>
    </source>
</evidence>
<dbReference type="InterPro" id="IPR050861">
    <property type="entry name" value="Dihydroxyacetone_Kinase"/>
</dbReference>
<feature type="non-terminal residue" evidence="4">
    <location>
        <position position="1"/>
    </location>
</feature>
<evidence type="ECO:0000256" key="2">
    <source>
        <dbReference type="ARBA" id="ARBA00022777"/>
    </source>
</evidence>
<sequence length="136" mass="13919">ADHTQLLRAIGQELSQTMGGSSGVLLAIFFTAAGDAASSGRAMVAALKDGLERMQQIGGAQLGDRTMVDALKPALDALEANGMADAASAARKGAVHTSTIVKAKAGRASYINAEQLEGHIDPGAEAVARLFEQLSK</sequence>
<comment type="caution">
    <text evidence="4">The sequence shown here is derived from an EMBL/GenBank/DDBJ whole genome shotgun (WGS) entry which is preliminary data.</text>
</comment>
<dbReference type="EMBL" id="DOOG01000069">
    <property type="protein sequence ID" value="HBU97929.1"/>
    <property type="molecule type" value="Genomic_DNA"/>
</dbReference>
<dbReference type="PANTHER" id="PTHR28629:SF4">
    <property type="entry name" value="TRIOKINASE_FMN CYCLASE"/>
    <property type="match status" value="1"/>
</dbReference>
<evidence type="ECO:0000313" key="4">
    <source>
        <dbReference type="EMBL" id="HBU97929.1"/>
    </source>
</evidence>
<dbReference type="SMART" id="SM01120">
    <property type="entry name" value="Dak2"/>
    <property type="match status" value="1"/>
</dbReference>
<dbReference type="Gene3D" id="1.25.40.340">
    <property type="match status" value="1"/>
</dbReference>
<gene>
    <name evidence="4" type="ORF">DEF21_08500</name>
</gene>
<keyword evidence="1" id="KW-0808">Transferase</keyword>
<proteinExistence type="predicted"/>
<dbReference type="GO" id="GO:0005829">
    <property type="term" value="C:cytosol"/>
    <property type="evidence" value="ECO:0007669"/>
    <property type="project" value="TreeGrafter"/>
</dbReference>
<accession>A0A358HRW2</accession>
<name>A0A358HRW2_9PROT</name>